<dbReference type="AlphaFoldDB" id="A0A8H5G5X6"/>
<feature type="domain" description="Ribosome maturation protein SDO1/SBDS N-terminal" evidence="1">
    <location>
        <begin position="56"/>
        <end position="115"/>
    </location>
</feature>
<evidence type="ECO:0000313" key="2">
    <source>
        <dbReference type="EMBL" id="KAF5358918.1"/>
    </source>
</evidence>
<comment type="caution">
    <text evidence="2">The sequence shown here is derived from an EMBL/GenBank/DDBJ whole genome shotgun (WGS) entry which is preliminary data.</text>
</comment>
<dbReference type="Pfam" id="PF01172">
    <property type="entry name" value="SBDS_N"/>
    <property type="match status" value="1"/>
</dbReference>
<dbReference type="Proteomes" id="UP000559256">
    <property type="component" value="Unassembled WGS sequence"/>
</dbReference>
<keyword evidence="3" id="KW-1185">Reference proteome</keyword>
<dbReference type="InterPro" id="IPR019783">
    <property type="entry name" value="SDO1/SBDS_N"/>
</dbReference>
<dbReference type="InterPro" id="IPR036786">
    <property type="entry name" value="Ribosome_mat_SBDS_N_sf"/>
</dbReference>
<dbReference type="EMBL" id="JAACJM010000047">
    <property type="protein sequence ID" value="KAF5358918.1"/>
    <property type="molecule type" value="Genomic_DNA"/>
</dbReference>
<reference evidence="2 3" key="1">
    <citation type="journal article" date="2020" name="ISME J.">
        <title>Uncovering the hidden diversity of litter-decomposition mechanisms in mushroom-forming fungi.</title>
        <authorList>
            <person name="Floudas D."/>
            <person name="Bentzer J."/>
            <person name="Ahren D."/>
            <person name="Johansson T."/>
            <person name="Persson P."/>
            <person name="Tunlid A."/>
        </authorList>
    </citation>
    <scope>NUCLEOTIDE SEQUENCE [LARGE SCALE GENOMIC DNA]</scope>
    <source>
        <strain evidence="2 3">CBS 291.85</strain>
    </source>
</reference>
<accession>A0A8H5G5X6</accession>
<dbReference type="OrthoDB" id="2567806at2759"/>
<evidence type="ECO:0000313" key="3">
    <source>
        <dbReference type="Proteomes" id="UP000559256"/>
    </source>
</evidence>
<proteinExistence type="predicted"/>
<name>A0A8H5G5X6_9AGAR</name>
<evidence type="ECO:0000259" key="1">
    <source>
        <dbReference type="Pfam" id="PF01172"/>
    </source>
</evidence>
<organism evidence="2 3">
    <name type="scientific">Tetrapyrgos nigripes</name>
    <dbReference type="NCBI Taxonomy" id="182062"/>
    <lineage>
        <taxon>Eukaryota</taxon>
        <taxon>Fungi</taxon>
        <taxon>Dikarya</taxon>
        <taxon>Basidiomycota</taxon>
        <taxon>Agaricomycotina</taxon>
        <taxon>Agaricomycetes</taxon>
        <taxon>Agaricomycetidae</taxon>
        <taxon>Agaricales</taxon>
        <taxon>Marasmiineae</taxon>
        <taxon>Marasmiaceae</taxon>
        <taxon>Tetrapyrgos</taxon>
    </lineage>
</organism>
<gene>
    <name evidence="2" type="ORF">D9758_004862</name>
</gene>
<sequence length="144" mass="15717">MGKELTKVIYKPDPNKTEEFTVIVNPEEFKKWKDGGEFLIADLYAMSQYADWFLLADTSIPLVDVVDSFSVFHSDQGSQGRLGQASKQQLENLFGTSKDVEVVEQILNKGKSQAGDAISTHTFSLNAAKGSAVIDSKGKGLNGI</sequence>
<dbReference type="Gene3D" id="3.30.1250.10">
    <property type="entry name" value="Ribosome maturation protein SBDS, N-terminal domain"/>
    <property type="match status" value="1"/>
</dbReference>
<dbReference type="SUPFAM" id="SSF89895">
    <property type="entry name" value="FYSH domain"/>
    <property type="match status" value="1"/>
</dbReference>
<protein>
    <recommendedName>
        <fullName evidence="1">Ribosome maturation protein SDO1/SBDS N-terminal domain-containing protein</fullName>
    </recommendedName>
</protein>